<proteinExistence type="predicted"/>
<dbReference type="SMART" id="SM00219">
    <property type="entry name" value="TyrKc"/>
    <property type="match status" value="1"/>
</dbReference>
<dbReference type="AlphaFoldDB" id="A0A1X7SY44"/>
<dbReference type="PANTHER" id="PTHR24416">
    <property type="entry name" value="TYROSINE-PROTEIN KINASE RECEPTOR"/>
    <property type="match status" value="1"/>
</dbReference>
<dbReference type="GO" id="GO:0043235">
    <property type="term" value="C:receptor complex"/>
    <property type="evidence" value="ECO:0007669"/>
    <property type="project" value="TreeGrafter"/>
</dbReference>
<feature type="transmembrane region" description="Helical" evidence="1">
    <location>
        <begin position="109"/>
        <end position="135"/>
    </location>
</feature>
<dbReference type="EnsemblMetazoa" id="Aqu2.1.06885_001">
    <property type="protein sequence ID" value="Aqu2.1.06885_001"/>
    <property type="gene ID" value="Aqu2.1.06885"/>
</dbReference>
<dbReference type="Pfam" id="PF07714">
    <property type="entry name" value="PK_Tyr_Ser-Thr"/>
    <property type="match status" value="2"/>
</dbReference>
<name>A0A1X7SY44_AMPQE</name>
<dbReference type="Gene3D" id="1.10.510.10">
    <property type="entry name" value="Transferase(Phosphotransferase) domain 1"/>
    <property type="match status" value="1"/>
</dbReference>
<dbReference type="InterPro" id="IPR001245">
    <property type="entry name" value="Ser-Thr/Tyr_kinase_cat_dom"/>
</dbReference>
<evidence type="ECO:0000259" key="2">
    <source>
        <dbReference type="SMART" id="SM00219"/>
    </source>
</evidence>
<evidence type="ECO:0000256" key="1">
    <source>
        <dbReference type="SAM" id="Phobius"/>
    </source>
</evidence>
<organism evidence="3">
    <name type="scientific">Amphimedon queenslandica</name>
    <name type="common">Sponge</name>
    <dbReference type="NCBI Taxonomy" id="400682"/>
    <lineage>
        <taxon>Eukaryota</taxon>
        <taxon>Metazoa</taxon>
        <taxon>Porifera</taxon>
        <taxon>Demospongiae</taxon>
        <taxon>Heteroscleromorpha</taxon>
        <taxon>Haplosclerida</taxon>
        <taxon>Niphatidae</taxon>
        <taxon>Amphimedon</taxon>
    </lineage>
</organism>
<reference evidence="3" key="1">
    <citation type="submission" date="2017-05" db="UniProtKB">
        <authorList>
            <consortium name="EnsemblMetazoa"/>
        </authorList>
    </citation>
    <scope>IDENTIFICATION</scope>
</reference>
<evidence type="ECO:0000313" key="3">
    <source>
        <dbReference type="EnsemblMetazoa" id="Aqu2.1.06885_001"/>
    </source>
</evidence>
<keyword evidence="1" id="KW-1133">Transmembrane helix</keyword>
<dbReference type="GO" id="GO:0007169">
    <property type="term" value="P:cell surface receptor protein tyrosine kinase signaling pathway"/>
    <property type="evidence" value="ECO:0007669"/>
    <property type="project" value="TreeGrafter"/>
</dbReference>
<protein>
    <recommendedName>
        <fullName evidence="2">Tyrosine-protein kinase catalytic domain-containing protein</fullName>
    </recommendedName>
</protein>
<keyword evidence="1" id="KW-0812">Transmembrane</keyword>
<accession>A0A1X7SY44</accession>
<keyword evidence="1" id="KW-0472">Membrane</keyword>
<dbReference type="PANTHER" id="PTHR24416:SF600">
    <property type="entry name" value="PDGF- AND VEGF-RECEPTOR RELATED, ISOFORM J"/>
    <property type="match status" value="1"/>
</dbReference>
<feature type="domain" description="Tyrosine-protein kinase catalytic" evidence="2">
    <location>
        <begin position="193"/>
        <end position="326"/>
    </location>
</feature>
<sequence length="352" mass="38730">MSETLCPDIWSFVVKFLDSNQVTPGYRYDEGIKLPVCNNTAKLIDYLNLTSDCCSDGGIKVPQPTKTTTKVINTSTTPVPHSTTIQTTRSTPLIPAIGTPSASNQLTSALIPGMISILLMLLVVLAIVLSVACCVKKARNRKQLMNKEFSIKTNCSLLLKSNKENIYFSDKTFEISSDYTNQLSKYIISGSSINVQETAGQGEFGIVYRGVMTRENQMPQPVAVKTLKGFYSKSDVDSLLDECIIMMSFDNLNWSYGVMCWEVFSLGRVPYPGLDPVGVVELLDTGGRLYTPNNEACSKEIYSLMTSCWSESPDDRPVFSDLVSSINALIEPLAGYLDFADINSCVENDIKA</sequence>
<dbReference type="InterPro" id="IPR020635">
    <property type="entry name" value="Tyr_kinase_cat_dom"/>
</dbReference>
<dbReference type="OrthoDB" id="10261027at2759"/>
<dbReference type="InParanoid" id="A0A1X7SY44"/>
<dbReference type="GO" id="GO:0004714">
    <property type="term" value="F:transmembrane receptor protein tyrosine kinase activity"/>
    <property type="evidence" value="ECO:0007669"/>
    <property type="project" value="TreeGrafter"/>
</dbReference>
<dbReference type="InterPro" id="IPR011009">
    <property type="entry name" value="Kinase-like_dom_sf"/>
</dbReference>
<dbReference type="GO" id="GO:0005886">
    <property type="term" value="C:plasma membrane"/>
    <property type="evidence" value="ECO:0007669"/>
    <property type="project" value="TreeGrafter"/>
</dbReference>
<dbReference type="InterPro" id="IPR050122">
    <property type="entry name" value="RTK"/>
</dbReference>
<dbReference type="Gene3D" id="3.30.200.20">
    <property type="entry name" value="Phosphorylase Kinase, domain 1"/>
    <property type="match status" value="1"/>
</dbReference>
<dbReference type="PRINTS" id="PR00109">
    <property type="entry name" value="TYRKINASE"/>
</dbReference>
<dbReference type="SUPFAM" id="SSF56112">
    <property type="entry name" value="Protein kinase-like (PK-like)"/>
    <property type="match status" value="2"/>
</dbReference>